<dbReference type="PANTHER" id="PTHR34406">
    <property type="entry name" value="PROTEIN YCEI"/>
    <property type="match status" value="1"/>
</dbReference>
<dbReference type="PANTHER" id="PTHR34406:SF1">
    <property type="entry name" value="PROTEIN YCEI"/>
    <property type="match status" value="1"/>
</dbReference>
<comment type="caution">
    <text evidence="3">The sequence shown here is derived from an EMBL/GenBank/DDBJ whole genome shotgun (WGS) entry which is preliminary data.</text>
</comment>
<keyword evidence="4" id="KW-1185">Reference proteome</keyword>
<sequence>MTTTIEIPGYITGTWDIDPTHSDVSFTVRHLGVSKVRGHFATFSGTIVTAENPLDSSVTATIEPASVDTRNEQRDGHLRSEDFLDVENHKELTFHSTGVRADGEAFKVDGELSLRGVTKTVTLDLELNGFADHPALEGAKVAGFSAATEISRKDFGITGGQAGVMVGDKITILLEIEASLRTDA</sequence>
<evidence type="ECO:0000313" key="3">
    <source>
        <dbReference type="EMBL" id="RZS34383.1"/>
    </source>
</evidence>
<dbReference type="EMBL" id="SGWQ01000009">
    <property type="protein sequence ID" value="RZS34383.1"/>
    <property type="molecule type" value="Genomic_DNA"/>
</dbReference>
<proteinExistence type="inferred from homology"/>
<evidence type="ECO:0000259" key="2">
    <source>
        <dbReference type="SMART" id="SM00867"/>
    </source>
</evidence>
<organism evidence="3 4">
    <name type="scientific">Herbihabitans rhizosphaerae</name>
    <dbReference type="NCBI Taxonomy" id="1872711"/>
    <lineage>
        <taxon>Bacteria</taxon>
        <taxon>Bacillati</taxon>
        <taxon>Actinomycetota</taxon>
        <taxon>Actinomycetes</taxon>
        <taxon>Pseudonocardiales</taxon>
        <taxon>Pseudonocardiaceae</taxon>
        <taxon>Herbihabitans</taxon>
    </lineage>
</organism>
<dbReference type="SMART" id="SM00867">
    <property type="entry name" value="YceI"/>
    <property type="match status" value="1"/>
</dbReference>
<dbReference type="Gene3D" id="2.40.128.110">
    <property type="entry name" value="Lipid/polyisoprenoid-binding, YceI-like"/>
    <property type="match status" value="1"/>
</dbReference>
<dbReference type="Pfam" id="PF04264">
    <property type="entry name" value="YceI"/>
    <property type="match status" value="1"/>
</dbReference>
<protein>
    <submittedName>
        <fullName evidence="3">Polyisoprenoid-binding protein YceI</fullName>
    </submittedName>
</protein>
<reference evidence="3 4" key="1">
    <citation type="submission" date="2019-02" db="EMBL/GenBank/DDBJ databases">
        <title>Genomic Encyclopedia of Type Strains, Phase IV (KMG-IV): sequencing the most valuable type-strain genomes for metagenomic binning, comparative biology and taxonomic classification.</title>
        <authorList>
            <person name="Goeker M."/>
        </authorList>
    </citation>
    <scope>NUCLEOTIDE SEQUENCE [LARGE SCALE GENOMIC DNA]</scope>
    <source>
        <strain evidence="3 4">DSM 101727</strain>
    </source>
</reference>
<gene>
    <name evidence="3" type="ORF">EV193_109170</name>
</gene>
<evidence type="ECO:0000256" key="1">
    <source>
        <dbReference type="ARBA" id="ARBA00008812"/>
    </source>
</evidence>
<dbReference type="RefSeq" id="WP_130346790.1">
    <property type="nucleotide sequence ID" value="NZ_SGWQ01000009.1"/>
</dbReference>
<dbReference type="AlphaFoldDB" id="A0A4Q7KGJ3"/>
<dbReference type="InterPro" id="IPR036761">
    <property type="entry name" value="TTHA0802/YceI-like_sf"/>
</dbReference>
<dbReference type="Proteomes" id="UP000294257">
    <property type="component" value="Unassembled WGS sequence"/>
</dbReference>
<dbReference type="OrthoDB" id="9811006at2"/>
<dbReference type="SUPFAM" id="SSF101874">
    <property type="entry name" value="YceI-like"/>
    <property type="match status" value="1"/>
</dbReference>
<feature type="domain" description="Lipid/polyisoprenoid-binding YceI-like" evidence="2">
    <location>
        <begin position="14"/>
        <end position="179"/>
    </location>
</feature>
<accession>A0A4Q7KGJ3</accession>
<evidence type="ECO:0000313" key="4">
    <source>
        <dbReference type="Proteomes" id="UP000294257"/>
    </source>
</evidence>
<comment type="similarity">
    <text evidence="1">Belongs to the UPF0312 family.</text>
</comment>
<dbReference type="InterPro" id="IPR007372">
    <property type="entry name" value="Lipid/polyisoprenoid-bd_YceI"/>
</dbReference>
<name>A0A4Q7KGJ3_9PSEU</name>